<protein>
    <recommendedName>
        <fullName evidence="4">MSHA pilin protein MshD</fullName>
    </recommendedName>
</protein>
<reference evidence="3" key="1">
    <citation type="submission" date="2016-06" db="EMBL/GenBank/DDBJ databases">
        <authorList>
            <person name="Rodrigo-Torres Lidia"/>
            <person name="Arahal R.David."/>
        </authorList>
    </citation>
    <scope>NUCLEOTIDE SEQUENCE [LARGE SCALE GENOMIC DNA]</scope>
    <source>
        <strain evidence="3">CECT 7223</strain>
    </source>
</reference>
<dbReference type="PROSITE" id="PS00409">
    <property type="entry name" value="PROKAR_NTER_METHYL"/>
    <property type="match status" value="1"/>
</dbReference>
<name>A0A1C3J209_9VIBR</name>
<evidence type="ECO:0000313" key="2">
    <source>
        <dbReference type="EMBL" id="SBS67695.1"/>
    </source>
</evidence>
<dbReference type="Pfam" id="PF07963">
    <property type="entry name" value="N_methyl"/>
    <property type="match status" value="1"/>
</dbReference>
<evidence type="ECO:0008006" key="4">
    <source>
        <dbReference type="Google" id="ProtNLM"/>
    </source>
</evidence>
<accession>A0A1C3J209</accession>
<feature type="transmembrane region" description="Helical" evidence="1">
    <location>
        <begin position="20"/>
        <end position="38"/>
    </location>
</feature>
<dbReference type="EMBL" id="FLQP01000071">
    <property type="protein sequence ID" value="SBS67695.1"/>
    <property type="molecule type" value="Genomic_DNA"/>
</dbReference>
<keyword evidence="1" id="KW-0812">Transmembrane</keyword>
<keyword evidence="1" id="KW-0472">Membrane</keyword>
<evidence type="ECO:0000313" key="3">
    <source>
        <dbReference type="Proteomes" id="UP000092876"/>
    </source>
</evidence>
<evidence type="ECO:0000256" key="1">
    <source>
        <dbReference type="SAM" id="Phobius"/>
    </source>
</evidence>
<dbReference type="Proteomes" id="UP000092876">
    <property type="component" value="Unassembled WGS sequence"/>
</dbReference>
<dbReference type="InterPro" id="IPR012902">
    <property type="entry name" value="N_methyl_site"/>
</dbReference>
<dbReference type="AlphaFoldDB" id="A0A1C3J209"/>
<gene>
    <name evidence="2" type="ORF">VAT7223_03838</name>
</gene>
<sequence length="192" mass="21236">MNTIHKSPAKERGFTLIESVIVIVVMGLAMMTIINFLAPQISRSGDPHYQTRSAALGQSVMSMILARGFDENSDFDGGELRCGEGTVGSRQEFCSGDVNDPLNQRLGDDGENVEDYNDVDDYIGCWEPGGTNNCKNLNDLIGMEANRATTYSNYRLEISVTYQVVDQLKRINLTILALNQPPIVLDAYRGNY</sequence>
<keyword evidence="1" id="KW-1133">Transmembrane helix</keyword>
<dbReference type="NCBIfam" id="TIGR02532">
    <property type="entry name" value="IV_pilin_GFxxxE"/>
    <property type="match status" value="1"/>
</dbReference>
<organism evidence="2 3">
    <name type="scientific">Vibrio atlanticus</name>
    <dbReference type="NCBI Taxonomy" id="693153"/>
    <lineage>
        <taxon>Bacteria</taxon>
        <taxon>Pseudomonadati</taxon>
        <taxon>Pseudomonadota</taxon>
        <taxon>Gammaproteobacteria</taxon>
        <taxon>Vibrionales</taxon>
        <taxon>Vibrionaceae</taxon>
        <taxon>Vibrio</taxon>
    </lineage>
</organism>
<proteinExistence type="predicted"/>